<dbReference type="InterPro" id="IPR003673">
    <property type="entry name" value="CoA-Trfase_fam_III"/>
</dbReference>
<dbReference type="GO" id="GO:0016740">
    <property type="term" value="F:transferase activity"/>
    <property type="evidence" value="ECO:0007669"/>
    <property type="project" value="UniProtKB-KW"/>
</dbReference>
<feature type="non-terminal residue" evidence="2">
    <location>
        <position position="1"/>
    </location>
</feature>
<protein>
    <recommendedName>
        <fullName evidence="3">CoA transferase</fullName>
    </recommendedName>
</protein>
<reference evidence="2" key="1">
    <citation type="submission" date="2018-05" db="EMBL/GenBank/DDBJ databases">
        <authorList>
            <person name="Lanie J.A."/>
            <person name="Ng W.-L."/>
            <person name="Kazmierczak K.M."/>
            <person name="Andrzejewski T.M."/>
            <person name="Davidsen T.M."/>
            <person name="Wayne K.J."/>
            <person name="Tettelin H."/>
            <person name="Glass J.I."/>
            <person name="Rusch D."/>
            <person name="Podicherti R."/>
            <person name="Tsui H.-C.T."/>
            <person name="Winkler M.E."/>
        </authorList>
    </citation>
    <scope>NUCLEOTIDE SEQUENCE</scope>
</reference>
<keyword evidence="1" id="KW-0808">Transferase</keyword>
<organism evidence="2">
    <name type="scientific">marine metagenome</name>
    <dbReference type="NCBI Taxonomy" id="408172"/>
    <lineage>
        <taxon>unclassified sequences</taxon>
        <taxon>metagenomes</taxon>
        <taxon>ecological metagenomes</taxon>
    </lineage>
</organism>
<proteinExistence type="predicted"/>
<evidence type="ECO:0000313" key="2">
    <source>
        <dbReference type="EMBL" id="SVE08583.1"/>
    </source>
</evidence>
<dbReference type="PANTHER" id="PTHR48228">
    <property type="entry name" value="SUCCINYL-COA--D-CITRAMALATE COA-TRANSFERASE"/>
    <property type="match status" value="1"/>
</dbReference>
<dbReference type="InterPro" id="IPR044855">
    <property type="entry name" value="CoA-Trfase_III_dom3_sf"/>
</dbReference>
<name>A0A383ALW0_9ZZZZ</name>
<dbReference type="Gene3D" id="3.30.1540.10">
    <property type="entry name" value="formyl-coa transferase, domain 3"/>
    <property type="match status" value="1"/>
</dbReference>
<dbReference type="InterPro" id="IPR023606">
    <property type="entry name" value="CoA-Trfase_III_dom_1_sf"/>
</dbReference>
<dbReference type="Pfam" id="PF02515">
    <property type="entry name" value="CoA_transf_3"/>
    <property type="match status" value="1"/>
</dbReference>
<dbReference type="Gene3D" id="3.40.50.10540">
    <property type="entry name" value="Crotonobetainyl-coa:carnitine coa-transferase, domain 1"/>
    <property type="match status" value="1"/>
</dbReference>
<dbReference type="PANTHER" id="PTHR48228:SF6">
    <property type="entry name" value="L-CARNITINE COA-TRANSFERASE"/>
    <property type="match status" value="1"/>
</dbReference>
<evidence type="ECO:0008006" key="3">
    <source>
        <dbReference type="Google" id="ProtNLM"/>
    </source>
</evidence>
<evidence type="ECO:0000256" key="1">
    <source>
        <dbReference type="ARBA" id="ARBA00022679"/>
    </source>
</evidence>
<dbReference type="EMBL" id="UINC01193129">
    <property type="protein sequence ID" value="SVE08583.1"/>
    <property type="molecule type" value="Genomic_DNA"/>
</dbReference>
<sequence length="250" mass="27265">REILWELLPRFDILLDNFRPTVMPSWGITLEKLHALRPGMIWASISGYGETGPYNDYPANGATTEPMAGLSSLHGYEGDTGMNTGGLYPDPIAGYFLIATVMAALAHRDNSGQAQRVDLSMMEAITAVCGEALLERDATGHLPVPRGNHHPRVSPHNNYQARDNEWLAIATESEAAWNALVAYTGESKLLAARFASMALRKANEPELDGILSQWVALQDARATEKALAALGVTSSRIVPLYELYSEPYAP</sequence>
<feature type="non-terminal residue" evidence="2">
    <location>
        <position position="250"/>
    </location>
</feature>
<dbReference type="AlphaFoldDB" id="A0A383ALW0"/>
<accession>A0A383ALW0</accession>
<gene>
    <name evidence="2" type="ORF">METZ01_LOCUS461437</name>
</gene>
<dbReference type="InterPro" id="IPR050509">
    <property type="entry name" value="CoA-transferase_III"/>
</dbReference>
<dbReference type="SUPFAM" id="SSF89796">
    <property type="entry name" value="CoA-transferase family III (CaiB/BaiF)"/>
    <property type="match status" value="1"/>
</dbReference>